<protein>
    <submittedName>
        <fullName evidence="1">Uncharacterized protein</fullName>
    </submittedName>
</protein>
<accession>A0ACC3ABK9</accession>
<reference evidence="1" key="1">
    <citation type="submission" date="2022-10" db="EMBL/GenBank/DDBJ databases">
        <title>Culturing micro-colonial fungi from biological soil crusts in the Mojave desert and describing Neophaeococcomyces mojavensis, and introducing the new genera and species Taxawa tesnikishii.</title>
        <authorList>
            <person name="Kurbessoian T."/>
            <person name="Stajich J.E."/>
        </authorList>
    </citation>
    <scope>NUCLEOTIDE SEQUENCE</scope>
    <source>
        <strain evidence="1">JES_112</strain>
    </source>
</reference>
<dbReference type="EMBL" id="JAPDRQ010000044">
    <property type="protein sequence ID" value="KAJ9659042.1"/>
    <property type="molecule type" value="Genomic_DNA"/>
</dbReference>
<gene>
    <name evidence="1" type="ORF">H2198_003331</name>
</gene>
<evidence type="ECO:0000313" key="1">
    <source>
        <dbReference type="EMBL" id="KAJ9659042.1"/>
    </source>
</evidence>
<keyword evidence="2" id="KW-1185">Reference proteome</keyword>
<dbReference type="Proteomes" id="UP001172386">
    <property type="component" value="Unassembled WGS sequence"/>
</dbReference>
<name>A0ACC3ABK9_9EURO</name>
<evidence type="ECO:0000313" key="2">
    <source>
        <dbReference type="Proteomes" id="UP001172386"/>
    </source>
</evidence>
<organism evidence="1 2">
    <name type="scientific">Neophaeococcomyces mojaviensis</name>
    <dbReference type="NCBI Taxonomy" id="3383035"/>
    <lineage>
        <taxon>Eukaryota</taxon>
        <taxon>Fungi</taxon>
        <taxon>Dikarya</taxon>
        <taxon>Ascomycota</taxon>
        <taxon>Pezizomycotina</taxon>
        <taxon>Eurotiomycetes</taxon>
        <taxon>Chaetothyriomycetidae</taxon>
        <taxon>Chaetothyriales</taxon>
        <taxon>Chaetothyriales incertae sedis</taxon>
        <taxon>Neophaeococcomyces</taxon>
    </lineage>
</organism>
<proteinExistence type="predicted"/>
<sequence>MDSAKSNGSLAGLSAEQEDLLSTAWDDGSEIFNAKEIATTTNWSDTDSLYQLKVDWFRSGYGFNSSGITVRLSITVLVIYDVLVVSYLIWTFVTGRTSSSWDSVGELLMLALNSKRATFLGRTSAGVESLSTYRQEVNVKVNELDESLELVFINDPDFDKTMYKDVEVNKVY</sequence>
<comment type="caution">
    <text evidence="1">The sequence shown here is derived from an EMBL/GenBank/DDBJ whole genome shotgun (WGS) entry which is preliminary data.</text>
</comment>